<evidence type="ECO:0000313" key="2">
    <source>
        <dbReference type="Proteomes" id="UP000799779"/>
    </source>
</evidence>
<gene>
    <name evidence="1" type="ORF">P154DRAFT_537882</name>
</gene>
<protein>
    <submittedName>
        <fullName evidence="1">Uncharacterized protein</fullName>
    </submittedName>
</protein>
<proteinExistence type="predicted"/>
<organism evidence="1 2">
    <name type="scientific">Amniculicola lignicola CBS 123094</name>
    <dbReference type="NCBI Taxonomy" id="1392246"/>
    <lineage>
        <taxon>Eukaryota</taxon>
        <taxon>Fungi</taxon>
        <taxon>Dikarya</taxon>
        <taxon>Ascomycota</taxon>
        <taxon>Pezizomycotina</taxon>
        <taxon>Dothideomycetes</taxon>
        <taxon>Pleosporomycetidae</taxon>
        <taxon>Pleosporales</taxon>
        <taxon>Amniculicolaceae</taxon>
        <taxon>Amniculicola</taxon>
    </lineage>
</organism>
<name>A0A6A5W617_9PLEO</name>
<dbReference type="EMBL" id="ML977624">
    <property type="protein sequence ID" value="KAF1996508.1"/>
    <property type="molecule type" value="Genomic_DNA"/>
</dbReference>
<dbReference type="AlphaFoldDB" id="A0A6A5W617"/>
<dbReference type="Proteomes" id="UP000799779">
    <property type="component" value="Unassembled WGS sequence"/>
</dbReference>
<evidence type="ECO:0000313" key="1">
    <source>
        <dbReference type="EMBL" id="KAF1996508.1"/>
    </source>
</evidence>
<sequence>MSFLQGIRFSSTPLSNWSNETYLTGMLDLCNRFSVLSLSGTSHAVEVTIKKPMVCHWFRLPRELKDIVFEIELYGWGWLAIISRTLHNPLRFPLRLGIAENMRFLVTSGRYSSRYSCFEEDICRLLTNPSVWPPNTRIEISRHEEEQWIFTCMGTVRPLERPHFENPAMAASWETYSDRSEIAPVGDIVVAPRSEATQRENNLYEAAQSLYEAARSPSDRVRMIFTQLQF</sequence>
<keyword evidence="2" id="KW-1185">Reference proteome</keyword>
<accession>A0A6A5W617</accession>
<reference evidence="1" key="1">
    <citation type="journal article" date="2020" name="Stud. Mycol.">
        <title>101 Dothideomycetes genomes: a test case for predicting lifestyles and emergence of pathogens.</title>
        <authorList>
            <person name="Haridas S."/>
            <person name="Albert R."/>
            <person name="Binder M."/>
            <person name="Bloem J."/>
            <person name="Labutti K."/>
            <person name="Salamov A."/>
            <person name="Andreopoulos B."/>
            <person name="Baker S."/>
            <person name="Barry K."/>
            <person name="Bills G."/>
            <person name="Bluhm B."/>
            <person name="Cannon C."/>
            <person name="Castanera R."/>
            <person name="Culley D."/>
            <person name="Daum C."/>
            <person name="Ezra D."/>
            <person name="Gonzalez J."/>
            <person name="Henrissat B."/>
            <person name="Kuo A."/>
            <person name="Liang C."/>
            <person name="Lipzen A."/>
            <person name="Lutzoni F."/>
            <person name="Magnuson J."/>
            <person name="Mondo S."/>
            <person name="Nolan M."/>
            <person name="Ohm R."/>
            <person name="Pangilinan J."/>
            <person name="Park H.-J."/>
            <person name="Ramirez L."/>
            <person name="Alfaro M."/>
            <person name="Sun H."/>
            <person name="Tritt A."/>
            <person name="Yoshinaga Y."/>
            <person name="Zwiers L.-H."/>
            <person name="Turgeon B."/>
            <person name="Goodwin S."/>
            <person name="Spatafora J."/>
            <person name="Crous P."/>
            <person name="Grigoriev I."/>
        </authorList>
    </citation>
    <scope>NUCLEOTIDE SEQUENCE</scope>
    <source>
        <strain evidence="1">CBS 123094</strain>
    </source>
</reference>